<gene>
    <name evidence="3" type="ORF">ACFOUW_09450</name>
</gene>
<feature type="domain" description="Aminoglycoside phosphotransferase" evidence="2">
    <location>
        <begin position="48"/>
        <end position="223"/>
    </location>
</feature>
<evidence type="ECO:0000256" key="1">
    <source>
        <dbReference type="SAM" id="MobiDB-lite"/>
    </source>
</evidence>
<dbReference type="InterPro" id="IPR002575">
    <property type="entry name" value="Aminoglycoside_PTrfase"/>
</dbReference>
<name>A0ABV7YAP0_9ACTN</name>
<reference evidence="4" key="1">
    <citation type="journal article" date="2019" name="Int. J. Syst. Evol. Microbiol.">
        <title>The Global Catalogue of Microorganisms (GCM) 10K type strain sequencing project: providing services to taxonomists for standard genome sequencing and annotation.</title>
        <authorList>
            <consortium name="The Broad Institute Genomics Platform"/>
            <consortium name="The Broad Institute Genome Sequencing Center for Infectious Disease"/>
            <person name="Wu L."/>
            <person name="Ma J."/>
        </authorList>
    </citation>
    <scope>NUCLEOTIDE SEQUENCE [LARGE SCALE GENOMIC DNA]</scope>
    <source>
        <strain evidence="4">CGMCC 4.7241</strain>
    </source>
</reference>
<organism evidence="3 4">
    <name type="scientific">Tenggerimyces flavus</name>
    <dbReference type="NCBI Taxonomy" id="1708749"/>
    <lineage>
        <taxon>Bacteria</taxon>
        <taxon>Bacillati</taxon>
        <taxon>Actinomycetota</taxon>
        <taxon>Actinomycetes</taxon>
        <taxon>Propionibacteriales</taxon>
        <taxon>Nocardioidaceae</taxon>
        <taxon>Tenggerimyces</taxon>
    </lineage>
</organism>
<dbReference type="Proteomes" id="UP001595699">
    <property type="component" value="Unassembled WGS sequence"/>
</dbReference>
<dbReference type="EMBL" id="JBHRZH010000006">
    <property type="protein sequence ID" value="MFC3761065.1"/>
    <property type="molecule type" value="Genomic_DNA"/>
</dbReference>
<dbReference type="RefSeq" id="WP_307782346.1">
    <property type="nucleotide sequence ID" value="NZ_JAFBCM010000001.1"/>
</dbReference>
<proteinExistence type="predicted"/>
<accession>A0ABV7YAP0</accession>
<comment type="caution">
    <text evidence="3">The sequence shown here is derived from an EMBL/GenBank/DDBJ whole genome shotgun (WGS) entry which is preliminary data.</text>
</comment>
<sequence>MSAGNDDVDPDRARMLASGGGAKDPAELVAEVNDRAGCDLSLVGVAEHGESGGAVYVRWPDGREGVVTRSPASLARMRQTAEVLAEARAAGLPVPRHDVVVELDDGVVALAQERLPGAPARRVDADVIDAMVSMNDRFAGLLAGRPDVPILPMLLQRGGSGEPKHHVLENHSARTRRLLHAIHEIGDEEPHEMSGDDLVHPDYTFGNVLYDDRQHVSGVVDWNWGVSRGDRHLALVRIYIDLFWSTLYPGSVDQSASARLDEVVEELIDPHVLRMYWAHVTLGQLSYWIRDENSEAIALFQRFGEHRLSG</sequence>
<dbReference type="Pfam" id="PF01636">
    <property type="entry name" value="APH"/>
    <property type="match status" value="1"/>
</dbReference>
<evidence type="ECO:0000259" key="2">
    <source>
        <dbReference type="Pfam" id="PF01636"/>
    </source>
</evidence>
<dbReference type="InterPro" id="IPR011009">
    <property type="entry name" value="Kinase-like_dom_sf"/>
</dbReference>
<dbReference type="SUPFAM" id="SSF56112">
    <property type="entry name" value="Protein kinase-like (PK-like)"/>
    <property type="match status" value="1"/>
</dbReference>
<protein>
    <submittedName>
        <fullName evidence="3">Phosphotransferase</fullName>
    </submittedName>
</protein>
<evidence type="ECO:0000313" key="3">
    <source>
        <dbReference type="EMBL" id="MFC3761065.1"/>
    </source>
</evidence>
<keyword evidence="4" id="KW-1185">Reference proteome</keyword>
<evidence type="ECO:0000313" key="4">
    <source>
        <dbReference type="Proteomes" id="UP001595699"/>
    </source>
</evidence>
<dbReference type="Gene3D" id="3.90.1200.10">
    <property type="match status" value="1"/>
</dbReference>
<feature type="region of interest" description="Disordered" evidence="1">
    <location>
        <begin position="1"/>
        <end position="23"/>
    </location>
</feature>